<evidence type="ECO:0000313" key="11">
    <source>
        <dbReference type="EMBL" id="WND02085.1"/>
    </source>
</evidence>
<dbReference type="Gene3D" id="3.40.50.620">
    <property type="entry name" value="HUPs"/>
    <property type="match status" value="1"/>
</dbReference>
<sequence>MSVKVRFAPSPTGKLHLGNIRAALVNWMYARQQGGDFILRIDDTDLERSTKENEEAIKTDLTWLGLEWDKTFNQSDRFDRYEEVTEKLKKEGLLYPCFETAEELDIKRKIQMGRGKPPVYDRAALSLTEAEIAAYEAQGRKPHWRFKLDYTKAAEWTDLIRNDVHIELQNVSDPILIRADGSYLYTLPSVIDDVDYGITHIVRGEDHVTNSAVQIQIFESVGSQAPQMAHFSLLTGKDGEGLSKRSGAMSIEEYRETVGVEPMSIVSLVARTGTSDPIQAFVSAGPLIEGFSFKKFGRSTAKMDTAEIEKLNASILHDLPFAEVENRLKDVSEDLWDVVKANITKISDVEEWQKIIDGPVSPVIEDAAHMAICASLLPEGSFDDQTWSAWTNAIKAETGAKGKALFMPLRLALTGQNRGPEMATLMPLLGPKRVIARLNGEAA</sequence>
<evidence type="ECO:0000256" key="7">
    <source>
        <dbReference type="ARBA" id="ARBA00023146"/>
    </source>
</evidence>
<dbReference type="InterPro" id="IPR001412">
    <property type="entry name" value="aa-tRNA-synth_I_CS"/>
</dbReference>
<comment type="subunit">
    <text evidence="8">Monomer.</text>
</comment>
<dbReference type="EC" id="6.1.1.17" evidence="8"/>
<gene>
    <name evidence="8 11" type="primary">gltX</name>
    <name evidence="11" type="ORF">QGN29_11050</name>
</gene>
<feature type="binding site" evidence="8">
    <location>
        <position position="244"/>
    </location>
    <ligand>
        <name>ATP</name>
        <dbReference type="ChEBI" id="CHEBI:30616"/>
    </ligand>
</feature>
<evidence type="ECO:0000256" key="4">
    <source>
        <dbReference type="ARBA" id="ARBA00022741"/>
    </source>
</evidence>
<dbReference type="GO" id="GO:0004818">
    <property type="term" value="F:glutamate-tRNA ligase activity"/>
    <property type="evidence" value="ECO:0007669"/>
    <property type="project" value="UniProtKB-UniRule"/>
</dbReference>
<dbReference type="GO" id="GO:0000049">
    <property type="term" value="F:tRNA binding"/>
    <property type="evidence" value="ECO:0007669"/>
    <property type="project" value="InterPro"/>
</dbReference>
<dbReference type="GO" id="GO:0005524">
    <property type="term" value="F:ATP binding"/>
    <property type="evidence" value="ECO:0007669"/>
    <property type="project" value="UniProtKB-UniRule"/>
</dbReference>
<dbReference type="Pfam" id="PF00749">
    <property type="entry name" value="tRNA-synt_1c"/>
    <property type="match status" value="1"/>
</dbReference>
<evidence type="ECO:0000259" key="9">
    <source>
        <dbReference type="Pfam" id="PF00749"/>
    </source>
</evidence>
<dbReference type="SUPFAM" id="SSF48163">
    <property type="entry name" value="An anticodon-binding domain of class I aminoacyl-tRNA synthetases"/>
    <property type="match status" value="1"/>
</dbReference>
<comment type="function">
    <text evidence="8">Catalyzes the attachment of glutamate to tRNA(Glu) in a two-step reaction: glutamate is first activated by ATP to form Glu-AMP and then transferred to the acceptor end of tRNA(Glu).</text>
</comment>
<evidence type="ECO:0000259" key="10">
    <source>
        <dbReference type="Pfam" id="PF19269"/>
    </source>
</evidence>
<dbReference type="HAMAP" id="MF_00022">
    <property type="entry name" value="Glu_tRNA_synth_type1"/>
    <property type="match status" value="1"/>
</dbReference>
<dbReference type="InterPro" id="IPR000924">
    <property type="entry name" value="Glu/Gln-tRNA-synth"/>
</dbReference>
<dbReference type="InterPro" id="IPR020751">
    <property type="entry name" value="aa-tRNA-synth_I_codon-bd_sub2"/>
</dbReference>
<dbReference type="Pfam" id="PF19269">
    <property type="entry name" value="Anticodon_2"/>
    <property type="match status" value="1"/>
</dbReference>
<keyword evidence="12" id="KW-1185">Reference proteome</keyword>
<evidence type="ECO:0000256" key="1">
    <source>
        <dbReference type="ARBA" id="ARBA00007894"/>
    </source>
</evidence>
<feature type="domain" description="Glutamyl/glutaminyl-tRNA synthetase class Ib catalytic" evidence="9">
    <location>
        <begin position="3"/>
        <end position="308"/>
    </location>
</feature>
<feature type="short sequence motif" description="'KMSKS' region" evidence="8">
    <location>
        <begin position="241"/>
        <end position="245"/>
    </location>
</feature>
<organism evidence="11 12">
    <name type="scientific">Temperatibacter marinus</name>
    <dbReference type="NCBI Taxonomy" id="1456591"/>
    <lineage>
        <taxon>Bacteria</taxon>
        <taxon>Pseudomonadati</taxon>
        <taxon>Pseudomonadota</taxon>
        <taxon>Alphaproteobacteria</taxon>
        <taxon>Kordiimonadales</taxon>
        <taxon>Temperatibacteraceae</taxon>
        <taxon>Temperatibacter</taxon>
    </lineage>
</organism>
<evidence type="ECO:0000256" key="3">
    <source>
        <dbReference type="ARBA" id="ARBA00022598"/>
    </source>
</evidence>
<dbReference type="Gene3D" id="1.10.10.350">
    <property type="match status" value="1"/>
</dbReference>
<dbReference type="InterPro" id="IPR004527">
    <property type="entry name" value="Glu-tRNA-ligase_bac/mito"/>
</dbReference>
<dbReference type="AlphaFoldDB" id="A0AA52ECB2"/>
<reference evidence="11" key="1">
    <citation type="submission" date="2023-04" db="EMBL/GenBank/DDBJ databases">
        <title>Complete genome sequence of Temperatibacter marinus.</title>
        <authorList>
            <person name="Rong J.-C."/>
            <person name="Yi M.-L."/>
            <person name="Zhao Q."/>
        </authorList>
    </citation>
    <scope>NUCLEOTIDE SEQUENCE</scope>
    <source>
        <strain evidence="11">NBRC 110045</strain>
    </source>
</reference>
<feature type="short sequence motif" description="'HIGH' region" evidence="8">
    <location>
        <begin position="9"/>
        <end position="19"/>
    </location>
</feature>
<dbReference type="PRINTS" id="PR00987">
    <property type="entry name" value="TRNASYNTHGLU"/>
</dbReference>
<keyword evidence="6 8" id="KW-0648">Protein biosynthesis</keyword>
<dbReference type="PANTHER" id="PTHR43311">
    <property type="entry name" value="GLUTAMATE--TRNA LIGASE"/>
    <property type="match status" value="1"/>
</dbReference>
<evidence type="ECO:0000256" key="5">
    <source>
        <dbReference type="ARBA" id="ARBA00022840"/>
    </source>
</evidence>
<dbReference type="EMBL" id="CP123872">
    <property type="protein sequence ID" value="WND02085.1"/>
    <property type="molecule type" value="Genomic_DNA"/>
</dbReference>
<keyword evidence="4 8" id="KW-0547">Nucleotide-binding</keyword>
<dbReference type="Proteomes" id="UP001268683">
    <property type="component" value="Chromosome"/>
</dbReference>
<dbReference type="InterPro" id="IPR045462">
    <property type="entry name" value="aa-tRNA-synth_I_cd-bd"/>
</dbReference>
<dbReference type="RefSeq" id="WP_310797920.1">
    <property type="nucleotide sequence ID" value="NZ_CP123872.1"/>
</dbReference>
<evidence type="ECO:0000313" key="12">
    <source>
        <dbReference type="Proteomes" id="UP001268683"/>
    </source>
</evidence>
<keyword evidence="3 8" id="KW-0436">Ligase</keyword>
<dbReference type="NCBIfam" id="TIGR00464">
    <property type="entry name" value="gltX_bact"/>
    <property type="match status" value="1"/>
</dbReference>
<dbReference type="GO" id="GO:0005737">
    <property type="term" value="C:cytoplasm"/>
    <property type="evidence" value="ECO:0007669"/>
    <property type="project" value="UniProtKB-SubCell"/>
</dbReference>
<evidence type="ECO:0000256" key="8">
    <source>
        <dbReference type="HAMAP-Rule" id="MF_00022"/>
    </source>
</evidence>
<keyword evidence="2 8" id="KW-0963">Cytoplasm</keyword>
<accession>A0AA52ECB2</accession>
<dbReference type="KEGG" id="tmk:QGN29_11050"/>
<dbReference type="InterPro" id="IPR049940">
    <property type="entry name" value="GluQ/Sye"/>
</dbReference>
<protein>
    <recommendedName>
        <fullName evidence="8">Glutamate--tRNA ligase</fullName>
        <ecNumber evidence="8">6.1.1.17</ecNumber>
    </recommendedName>
    <alternativeName>
        <fullName evidence="8">Glutamyl-tRNA synthetase</fullName>
        <shortName evidence="8">GluRS</shortName>
    </alternativeName>
</protein>
<comment type="similarity">
    <text evidence="1 8">Belongs to the class-I aminoacyl-tRNA synthetase family. Glutamate--tRNA ligase type 1 subfamily.</text>
</comment>
<dbReference type="PROSITE" id="PS00178">
    <property type="entry name" value="AA_TRNA_LIGASE_I"/>
    <property type="match status" value="1"/>
</dbReference>
<dbReference type="InterPro" id="IPR020058">
    <property type="entry name" value="Glu/Gln-tRNA-synth_Ib_cat-dom"/>
</dbReference>
<keyword evidence="5 8" id="KW-0067">ATP-binding</keyword>
<comment type="caution">
    <text evidence="8">Lacks conserved residue(s) required for the propagation of feature annotation.</text>
</comment>
<dbReference type="InterPro" id="IPR008925">
    <property type="entry name" value="aa_tRNA-synth_I_cd-bd_sf"/>
</dbReference>
<dbReference type="PANTHER" id="PTHR43311:SF2">
    <property type="entry name" value="GLUTAMATE--TRNA LIGASE, MITOCHONDRIAL-RELATED"/>
    <property type="match status" value="1"/>
</dbReference>
<evidence type="ECO:0000256" key="6">
    <source>
        <dbReference type="ARBA" id="ARBA00022917"/>
    </source>
</evidence>
<dbReference type="InterPro" id="IPR014729">
    <property type="entry name" value="Rossmann-like_a/b/a_fold"/>
</dbReference>
<evidence type="ECO:0000256" key="2">
    <source>
        <dbReference type="ARBA" id="ARBA00022490"/>
    </source>
</evidence>
<keyword evidence="7 8" id="KW-0030">Aminoacyl-tRNA synthetase</keyword>
<comment type="subcellular location">
    <subcellularLocation>
        <location evidence="8">Cytoplasm</location>
    </subcellularLocation>
</comment>
<name>A0AA52ECB2_9PROT</name>
<comment type="catalytic activity">
    <reaction evidence="8">
        <text>tRNA(Glu) + L-glutamate + ATP = L-glutamyl-tRNA(Glu) + AMP + diphosphate</text>
        <dbReference type="Rhea" id="RHEA:23540"/>
        <dbReference type="Rhea" id="RHEA-COMP:9663"/>
        <dbReference type="Rhea" id="RHEA-COMP:9680"/>
        <dbReference type="ChEBI" id="CHEBI:29985"/>
        <dbReference type="ChEBI" id="CHEBI:30616"/>
        <dbReference type="ChEBI" id="CHEBI:33019"/>
        <dbReference type="ChEBI" id="CHEBI:78442"/>
        <dbReference type="ChEBI" id="CHEBI:78520"/>
        <dbReference type="ChEBI" id="CHEBI:456215"/>
        <dbReference type="EC" id="6.1.1.17"/>
    </reaction>
</comment>
<feature type="domain" description="Aminoacyl-tRNA synthetase class I anticodon-binding" evidence="10">
    <location>
        <begin position="380"/>
        <end position="439"/>
    </location>
</feature>
<dbReference type="SUPFAM" id="SSF52374">
    <property type="entry name" value="Nucleotidylyl transferase"/>
    <property type="match status" value="1"/>
</dbReference>
<proteinExistence type="inferred from homology"/>
<dbReference type="GO" id="GO:0006424">
    <property type="term" value="P:glutamyl-tRNA aminoacylation"/>
    <property type="evidence" value="ECO:0007669"/>
    <property type="project" value="UniProtKB-UniRule"/>
</dbReference>